<feature type="compositionally biased region" description="Pro residues" evidence="1">
    <location>
        <begin position="45"/>
        <end position="67"/>
    </location>
</feature>
<feature type="transmembrane region" description="Helical" evidence="2">
    <location>
        <begin position="75"/>
        <end position="95"/>
    </location>
</feature>
<accession>A0A2S0KGV1</accession>
<feature type="region of interest" description="Disordered" evidence="1">
    <location>
        <begin position="1"/>
        <end position="69"/>
    </location>
</feature>
<evidence type="ECO:0000313" key="3">
    <source>
        <dbReference type="EMBL" id="AVM00918.1"/>
    </source>
</evidence>
<evidence type="ECO:0000313" key="4">
    <source>
        <dbReference type="Proteomes" id="UP000239814"/>
    </source>
</evidence>
<dbReference type="OrthoDB" id="3635048at2"/>
<dbReference type="SUPFAM" id="SSF81995">
    <property type="entry name" value="beta-sandwich domain of Sec23/24"/>
    <property type="match status" value="1"/>
</dbReference>
<dbReference type="AlphaFoldDB" id="A0A2S0KGV1"/>
<sequence length="255" mass="26207">MTTPPPPGQPQQPGEPQQPLQPGQPQPAAGQTGAPGHAAPGAPGAYPPPPGFPPAAPGAPGFPPPAPKKSATGKIIGAVVVAAVIVGAIVGFSLFRGGDDGETVRTTSVGSCITVTGSTANVETKGISCDDASTPSYIVGAKLESSAACESAGYYSYVYEYGRASSSEYLCLVPNWQVDTCYEQSTIGVELKTVACSETSSVVTTRFKITERADSKNVPNCTGSESLKVFAFDIQSDPARQVGFCAEILGDYTWQ</sequence>
<organism evidence="3 4">
    <name type="scientific">Gordonia iterans</name>
    <dbReference type="NCBI Taxonomy" id="1004901"/>
    <lineage>
        <taxon>Bacteria</taxon>
        <taxon>Bacillati</taxon>
        <taxon>Actinomycetota</taxon>
        <taxon>Actinomycetes</taxon>
        <taxon>Mycobacteriales</taxon>
        <taxon>Gordoniaceae</taxon>
        <taxon>Gordonia</taxon>
    </lineage>
</organism>
<keyword evidence="4" id="KW-1185">Reference proteome</keyword>
<dbReference type="EMBL" id="CP027433">
    <property type="protein sequence ID" value="AVM00918.1"/>
    <property type="molecule type" value="Genomic_DNA"/>
</dbReference>
<keyword evidence="2" id="KW-1133">Transmembrane helix</keyword>
<feature type="compositionally biased region" description="Pro residues" evidence="1">
    <location>
        <begin position="1"/>
        <end position="10"/>
    </location>
</feature>
<reference evidence="3 4" key="1">
    <citation type="submission" date="2018-03" db="EMBL/GenBank/DDBJ databases">
        <title>Characteristics and genome of n-alkane degrading marine bacteria Gordonia iterans isolated from crude oil contaminated in Tae-an, South Korea.</title>
        <authorList>
            <person name="Lee S.-S."/>
            <person name="Kim H."/>
        </authorList>
    </citation>
    <scope>NUCLEOTIDE SEQUENCE [LARGE SCALE GENOMIC DNA]</scope>
    <source>
        <strain evidence="3 4">Co17</strain>
    </source>
</reference>
<gene>
    <name evidence="3" type="ORF">C6V83_12280</name>
</gene>
<proteinExistence type="predicted"/>
<dbReference type="RefSeq" id="WP_105942631.1">
    <property type="nucleotide sequence ID" value="NZ_CP027433.1"/>
</dbReference>
<evidence type="ECO:0000256" key="2">
    <source>
        <dbReference type="SAM" id="Phobius"/>
    </source>
</evidence>
<protein>
    <submittedName>
        <fullName evidence="3">Uncharacterized protein</fullName>
    </submittedName>
</protein>
<keyword evidence="2" id="KW-0812">Transmembrane</keyword>
<dbReference type="Proteomes" id="UP000239814">
    <property type="component" value="Chromosome"/>
</dbReference>
<feature type="compositionally biased region" description="Low complexity" evidence="1">
    <location>
        <begin position="11"/>
        <end position="44"/>
    </location>
</feature>
<name>A0A2S0KGV1_9ACTN</name>
<evidence type="ECO:0000256" key="1">
    <source>
        <dbReference type="SAM" id="MobiDB-lite"/>
    </source>
</evidence>
<keyword evidence="2" id="KW-0472">Membrane</keyword>
<dbReference type="KEGG" id="git:C6V83_12280"/>